<reference evidence="5" key="1">
    <citation type="submission" date="2015-09" db="EMBL/GenBank/DDBJ databases">
        <authorList>
            <consortium name="Pathogen Informatics"/>
        </authorList>
    </citation>
    <scope>NUCLEOTIDE SEQUENCE [LARGE SCALE GENOMIC DNA]</scope>
    <source>
        <strain evidence="5">Lake Konstanz</strain>
    </source>
</reference>
<feature type="non-terminal residue" evidence="4">
    <location>
        <position position="727"/>
    </location>
</feature>
<keyword evidence="3" id="KW-0732">Signal</keyword>
<name>A0A0S4KIV3_BODSA</name>
<feature type="signal peptide" evidence="3">
    <location>
        <begin position="1"/>
        <end position="28"/>
    </location>
</feature>
<feature type="region of interest" description="Disordered" evidence="1">
    <location>
        <begin position="429"/>
        <end position="449"/>
    </location>
</feature>
<sequence length="727" mass="76206">MKAASSFIIAAALIVLGLLLPGHHQCVASTLPLDCKLTGATYTTRQVQLNSTAETVTLSVFRGTSFYVDCFAFVVANDAGVCKSATVESWALTTSVNTRREKSRHPLTGDLLGPSVISTSYYYDAPRYIYLQLQATSMPTGCDSVVVAYSFSAYTSTTTPPINSGATAAPFLASLSPNVVIMSTPTSLYFELDKSEDTAVDRTYQIGYTSLIRVGGCQKVTSSSGTTSYITSNGTNVPGLPGVGKLINNLNYLKWDISFSVPSYVMLCIRPTSSATFNYFGLLNVYPTNPAFTQITSLAPGAGISLNTPYVLTFVGLGFDLKTDSAKFASLLSLMCSLGRAAGGVPEAIGTLTPTNAVNSPVAYWNFTISIPGAYFVCYKRGSSWVAVPPFIEIVVNSRLLVTNVANALDPANAPAILYRSITRTITLAPPPTTAAPPTMAPPTLAPGESTTSLAPITLTLAPSTLEPTTANPITTTTAPIATTTQAPSSDSSSDSSGSSAECTSQLDLPSTCPLLANTAANTLHLILTVKFRVATFNATSWRTNLSHVLCIPRSSVAVYEMSDVEGSNSLAYLVIGLLCTPSTGALPICSAANLLSTVYCLGGTGELASGTTNATLNATYTAQRELLRSPMLGIVDAQDASSGISTANTTNHAAPSDNPVLSPSDVAIVSSTIVIAVCASVGAVVLAILVKKRKFVRQQLGRLNPGEVFRRAIVVRVARTTDMDDL</sequence>
<accession>A0A0S4KIV3</accession>
<dbReference type="AlphaFoldDB" id="A0A0S4KIV3"/>
<feature type="region of interest" description="Disordered" evidence="1">
    <location>
        <begin position="467"/>
        <end position="503"/>
    </location>
</feature>
<evidence type="ECO:0000313" key="5">
    <source>
        <dbReference type="Proteomes" id="UP000051952"/>
    </source>
</evidence>
<protein>
    <submittedName>
        <fullName evidence="4">Golgi/lysosome glycoprotein, putative</fullName>
    </submittedName>
</protein>
<gene>
    <name evidence="4" type="ORF">BSAL_78515</name>
</gene>
<keyword evidence="5" id="KW-1185">Reference proteome</keyword>
<keyword evidence="2" id="KW-0472">Membrane</keyword>
<dbReference type="EMBL" id="CYKH01000776">
    <property type="protein sequence ID" value="CUI14221.1"/>
    <property type="molecule type" value="Genomic_DNA"/>
</dbReference>
<feature type="compositionally biased region" description="Pro residues" evidence="1">
    <location>
        <begin position="429"/>
        <end position="445"/>
    </location>
</feature>
<organism evidence="4 5">
    <name type="scientific">Bodo saltans</name>
    <name type="common">Flagellated protozoan</name>
    <dbReference type="NCBI Taxonomy" id="75058"/>
    <lineage>
        <taxon>Eukaryota</taxon>
        <taxon>Discoba</taxon>
        <taxon>Euglenozoa</taxon>
        <taxon>Kinetoplastea</taxon>
        <taxon>Metakinetoplastina</taxon>
        <taxon>Eubodonida</taxon>
        <taxon>Bodonidae</taxon>
        <taxon>Bodo</taxon>
    </lineage>
</organism>
<evidence type="ECO:0000313" key="4">
    <source>
        <dbReference type="EMBL" id="CUI14221.1"/>
    </source>
</evidence>
<dbReference type="VEuPathDB" id="TriTrypDB:BSAL_78515"/>
<proteinExistence type="predicted"/>
<feature type="chain" id="PRO_5006623336" evidence="3">
    <location>
        <begin position="29"/>
        <end position="727"/>
    </location>
</feature>
<evidence type="ECO:0000256" key="2">
    <source>
        <dbReference type="SAM" id="Phobius"/>
    </source>
</evidence>
<feature type="compositionally biased region" description="Low complexity" evidence="1">
    <location>
        <begin position="468"/>
        <end position="500"/>
    </location>
</feature>
<evidence type="ECO:0000256" key="1">
    <source>
        <dbReference type="SAM" id="MobiDB-lite"/>
    </source>
</evidence>
<dbReference type="Proteomes" id="UP000051952">
    <property type="component" value="Unassembled WGS sequence"/>
</dbReference>
<feature type="transmembrane region" description="Helical" evidence="2">
    <location>
        <begin position="667"/>
        <end position="691"/>
    </location>
</feature>
<keyword evidence="2" id="KW-1133">Transmembrane helix</keyword>
<evidence type="ECO:0000256" key="3">
    <source>
        <dbReference type="SAM" id="SignalP"/>
    </source>
</evidence>
<keyword evidence="2" id="KW-0812">Transmembrane</keyword>